<feature type="signal peptide" evidence="1">
    <location>
        <begin position="1"/>
        <end position="26"/>
    </location>
</feature>
<comment type="caution">
    <text evidence="2">The sequence shown here is derived from an EMBL/GenBank/DDBJ whole genome shotgun (WGS) entry which is preliminary data.</text>
</comment>
<organism evidence="2 3">
    <name type="scientific">Glaciimonas soli</name>
    <dbReference type="NCBI Taxonomy" id="2590999"/>
    <lineage>
        <taxon>Bacteria</taxon>
        <taxon>Pseudomonadati</taxon>
        <taxon>Pseudomonadota</taxon>
        <taxon>Betaproteobacteria</taxon>
        <taxon>Burkholderiales</taxon>
        <taxon>Oxalobacteraceae</taxon>
        <taxon>Glaciimonas</taxon>
    </lineage>
</organism>
<protein>
    <submittedName>
        <fullName evidence="2">Uncharacterized protein</fullName>
    </submittedName>
</protein>
<feature type="chain" id="PRO_5032873290" evidence="1">
    <location>
        <begin position="27"/>
        <end position="246"/>
    </location>
</feature>
<accession>A0A843YYP1</accession>
<proteinExistence type="predicted"/>
<keyword evidence="3" id="KW-1185">Reference proteome</keyword>
<dbReference type="Gene3D" id="3.30.1360.200">
    <property type="match status" value="1"/>
</dbReference>
<keyword evidence="1" id="KW-0732">Signal</keyword>
<gene>
    <name evidence="2" type="ORF">GEV47_17025</name>
</gene>
<name>A0A843YYP1_9BURK</name>
<sequence>MLARWKVWGCSLFCLCGALAVTTLHAAEIHFSSQRDFDEINLNIKDQAYVGRDFVILDVTLTPEAQKRLTEISDDTSNQELSIILDGKAIHATTVRSALNSNHLKISLTRKMARDVFPSLLASPVSSVTLSGFSMPDWGQGKWEADTALESPDAEYIAAPGEAISIAAKTIDASGCRHVNHTVVSSNDNIIELQLDRRSKCVINDVPVSRIVLSRSYDANRMMLSLYAIGSDFSGAPDKESTYQRQ</sequence>
<dbReference type="EMBL" id="WINI01000009">
    <property type="protein sequence ID" value="MQR02381.1"/>
    <property type="molecule type" value="Genomic_DNA"/>
</dbReference>
<dbReference type="Proteomes" id="UP000451565">
    <property type="component" value="Unassembled WGS sequence"/>
</dbReference>
<dbReference type="AlphaFoldDB" id="A0A843YYP1"/>
<evidence type="ECO:0000256" key="1">
    <source>
        <dbReference type="SAM" id="SignalP"/>
    </source>
</evidence>
<evidence type="ECO:0000313" key="2">
    <source>
        <dbReference type="EMBL" id="MQR02381.1"/>
    </source>
</evidence>
<reference evidence="2 3" key="1">
    <citation type="submission" date="2019-10" db="EMBL/GenBank/DDBJ databases">
        <title>Glaciimonas soli sp. nov., a psychrophilic bacterium isolated from the forest soil of a high elevation mountain in Taiwan.</title>
        <authorList>
            <person name="Wang L.-T."/>
            <person name="Shieh W.Y."/>
        </authorList>
    </citation>
    <scope>NUCLEOTIDE SEQUENCE [LARGE SCALE GENOMIC DNA]</scope>
    <source>
        <strain evidence="2 3">GS1</strain>
    </source>
</reference>
<dbReference type="RefSeq" id="WP_194270694.1">
    <property type="nucleotide sequence ID" value="NZ_WINI01000009.1"/>
</dbReference>
<evidence type="ECO:0000313" key="3">
    <source>
        <dbReference type="Proteomes" id="UP000451565"/>
    </source>
</evidence>